<gene>
    <name evidence="2" type="ORF">LCGC14_0891420</name>
</gene>
<dbReference type="InterPro" id="IPR011050">
    <property type="entry name" value="Pectin_lyase_fold/virulence"/>
</dbReference>
<dbReference type="SUPFAM" id="SSF51126">
    <property type="entry name" value="Pectin lyase-like"/>
    <property type="match status" value="1"/>
</dbReference>
<dbReference type="Pfam" id="PF12708">
    <property type="entry name" value="Pect-lyase_RHGA_epim"/>
    <property type="match status" value="1"/>
</dbReference>
<reference evidence="2" key="1">
    <citation type="journal article" date="2015" name="Nature">
        <title>Complex archaea that bridge the gap between prokaryotes and eukaryotes.</title>
        <authorList>
            <person name="Spang A."/>
            <person name="Saw J.H."/>
            <person name="Jorgensen S.L."/>
            <person name="Zaremba-Niedzwiedzka K."/>
            <person name="Martijn J."/>
            <person name="Lind A.E."/>
            <person name="van Eijk R."/>
            <person name="Schleper C."/>
            <person name="Guy L."/>
            <person name="Ettema T.J."/>
        </authorList>
    </citation>
    <scope>NUCLEOTIDE SEQUENCE</scope>
</reference>
<dbReference type="EMBL" id="LAZR01002856">
    <property type="protein sequence ID" value="KKN24778.1"/>
    <property type="molecule type" value="Genomic_DNA"/>
</dbReference>
<dbReference type="InterPro" id="IPR012334">
    <property type="entry name" value="Pectin_lyas_fold"/>
</dbReference>
<evidence type="ECO:0000313" key="2">
    <source>
        <dbReference type="EMBL" id="KKN24778.1"/>
    </source>
</evidence>
<dbReference type="InterPro" id="IPR024535">
    <property type="entry name" value="RHGA/B-epi-like_pectate_lyase"/>
</dbReference>
<dbReference type="Gene3D" id="2.160.20.10">
    <property type="entry name" value="Single-stranded right-handed beta-helix, Pectin lyase-like"/>
    <property type="match status" value="1"/>
</dbReference>
<protein>
    <recommendedName>
        <fullName evidence="1">Rhamnogalacturonase A/B/Epimerase-like pectate lyase domain-containing protein</fullName>
    </recommendedName>
</protein>
<organism evidence="2">
    <name type="scientific">marine sediment metagenome</name>
    <dbReference type="NCBI Taxonomy" id="412755"/>
    <lineage>
        <taxon>unclassified sequences</taxon>
        <taxon>metagenomes</taxon>
        <taxon>ecological metagenomes</taxon>
    </lineage>
</organism>
<proteinExistence type="predicted"/>
<evidence type="ECO:0000259" key="1">
    <source>
        <dbReference type="Pfam" id="PF12708"/>
    </source>
</evidence>
<sequence length="631" mass="67113">MKKLIILLVCLLSATSYAGWDNDKPANNRVWNLAAGDIRDNWDALEAVLGVDLADVSSTGPIEVFNVQNTAYAATGDGTTDDTALIQAAIDAAELVKGTVYFPPPSVRYRITAELNINTANVTVTGLGLGATIRQETWGLAAFSVRADDIWIDGLVIETVESRTSITNATFDSLANGLRTSNAGVYIANSERTRLTNLKIFGFVAGIRPRGETDNSTLNEGLIINNVYIETVDQGIIPRQQKGMIINNVQVANYELSQTSDPAHALYFIGQSGILNTDCIISNVTTWDGTDGVAFQVKFSDNCTFDNLTANNTPGLLILVEEVSDCTFTNIVGTSQTDTGGTIAKVHITGQTARRNRISGVTVDNSMPGNVFLNILDQSGTNDDNVIENALLTDSAASDSTECMNLRGTRSVMRNIRINCTDIARKIINMSDGTDCVLDGVQAENAQGTDTFTIQGTATSAKIFYNAELLNLSDSLTISDSGTTTFIIDESDILKVTTVNLTAVNIQNLAATQIELVSAPGANLYLEFVSAVLILDKGAVAYDDASGDGNMVIKYVNGSGAAVSQDIEADGFIDAAADNITNAIPKKDAIVLASASVNKALVLDNDGGEYTTGNGVMRIKITTRTQRSLGL</sequence>
<comment type="caution">
    <text evidence="2">The sequence shown here is derived from an EMBL/GenBank/DDBJ whole genome shotgun (WGS) entry which is preliminary data.</text>
</comment>
<accession>A0A0F9S655</accession>
<dbReference type="AlphaFoldDB" id="A0A0F9S655"/>
<name>A0A0F9S655_9ZZZZ</name>
<feature type="domain" description="Rhamnogalacturonase A/B/Epimerase-like pectate lyase" evidence="1">
    <location>
        <begin position="65"/>
        <end position="132"/>
    </location>
</feature>